<accession>A0A2M4CKX7</accession>
<proteinExistence type="inferred from homology"/>
<keyword evidence="4 6" id="KW-1133">Transmembrane helix</keyword>
<feature type="transmembrane region" description="Helical" evidence="6">
    <location>
        <begin position="159"/>
        <end position="177"/>
    </location>
</feature>
<dbReference type="GO" id="GO:0007165">
    <property type="term" value="P:signal transduction"/>
    <property type="evidence" value="ECO:0007669"/>
    <property type="project" value="UniProtKB-KW"/>
</dbReference>
<evidence type="ECO:0000256" key="2">
    <source>
        <dbReference type="ARBA" id="ARBA00022475"/>
    </source>
</evidence>
<dbReference type="Pfam" id="PF08395">
    <property type="entry name" value="7tm_7"/>
    <property type="match status" value="1"/>
</dbReference>
<reference evidence="7" key="1">
    <citation type="submission" date="2018-01" db="EMBL/GenBank/DDBJ databases">
        <title>An insight into the sialome of Amazonian anophelines.</title>
        <authorList>
            <person name="Ribeiro J.M."/>
            <person name="Scarpassa V."/>
            <person name="Calvo E."/>
        </authorList>
    </citation>
    <scope>NUCLEOTIDE SEQUENCE</scope>
</reference>
<keyword evidence="6" id="KW-0807">Transducer</keyword>
<evidence type="ECO:0000256" key="4">
    <source>
        <dbReference type="ARBA" id="ARBA00022989"/>
    </source>
</evidence>
<feature type="transmembrane region" description="Helical" evidence="6">
    <location>
        <begin position="132"/>
        <end position="153"/>
    </location>
</feature>
<evidence type="ECO:0000256" key="1">
    <source>
        <dbReference type="ARBA" id="ARBA00004651"/>
    </source>
</evidence>
<feature type="transmembrane region" description="Helical" evidence="6">
    <location>
        <begin position="40"/>
        <end position="64"/>
    </location>
</feature>
<keyword evidence="3 6" id="KW-0812">Transmembrane</keyword>
<dbReference type="AlphaFoldDB" id="A0A2M4CKX7"/>
<dbReference type="VEuPathDB" id="VectorBase:ADAC100457"/>
<feature type="transmembrane region" description="Helical" evidence="6">
    <location>
        <begin position="6"/>
        <end position="28"/>
    </location>
</feature>
<evidence type="ECO:0000313" key="7">
    <source>
        <dbReference type="EMBL" id="MBW65987.1"/>
    </source>
</evidence>
<dbReference type="EMBL" id="GGFL01001809">
    <property type="protein sequence ID" value="MBW65987.1"/>
    <property type="molecule type" value="Transcribed_RNA"/>
</dbReference>
<comment type="subcellular location">
    <subcellularLocation>
        <location evidence="1 6">Cell membrane</location>
        <topology evidence="1 6">Multi-pass membrane protein</topology>
    </subcellularLocation>
</comment>
<dbReference type="GO" id="GO:0050909">
    <property type="term" value="P:sensory perception of taste"/>
    <property type="evidence" value="ECO:0007669"/>
    <property type="project" value="InterPro"/>
</dbReference>
<keyword evidence="2 6" id="KW-1003">Cell membrane</keyword>
<comment type="function">
    <text evidence="6">Gustatory receptor which mediates acceptance or avoidance behavior, depending on its substrates.</text>
</comment>
<evidence type="ECO:0000256" key="3">
    <source>
        <dbReference type="ARBA" id="ARBA00022692"/>
    </source>
</evidence>
<feature type="transmembrane region" description="Helical" evidence="6">
    <location>
        <begin position="270"/>
        <end position="293"/>
    </location>
</feature>
<dbReference type="InterPro" id="IPR013604">
    <property type="entry name" value="7TM_chemorcpt"/>
</dbReference>
<feature type="transmembrane region" description="Helical" evidence="6">
    <location>
        <begin position="70"/>
        <end position="91"/>
    </location>
</feature>
<dbReference type="GO" id="GO:0005886">
    <property type="term" value="C:plasma membrane"/>
    <property type="evidence" value="ECO:0007669"/>
    <property type="project" value="UniProtKB-SubCell"/>
</dbReference>
<name>A0A2M4CKX7_ANODA</name>
<evidence type="ECO:0000256" key="5">
    <source>
        <dbReference type="ARBA" id="ARBA00023136"/>
    </source>
</evidence>
<organism evidence="7">
    <name type="scientific">Anopheles darlingi</name>
    <name type="common">Mosquito</name>
    <dbReference type="NCBI Taxonomy" id="43151"/>
    <lineage>
        <taxon>Eukaryota</taxon>
        <taxon>Metazoa</taxon>
        <taxon>Ecdysozoa</taxon>
        <taxon>Arthropoda</taxon>
        <taxon>Hexapoda</taxon>
        <taxon>Insecta</taxon>
        <taxon>Pterygota</taxon>
        <taxon>Neoptera</taxon>
        <taxon>Endopterygota</taxon>
        <taxon>Diptera</taxon>
        <taxon>Nematocera</taxon>
        <taxon>Culicoidea</taxon>
        <taxon>Culicidae</taxon>
        <taxon>Anophelinae</taxon>
        <taxon>Anopheles</taxon>
    </lineage>
</organism>
<protein>
    <recommendedName>
        <fullName evidence="6">Gustatory receptor</fullName>
    </recommendedName>
</protein>
<feature type="transmembrane region" description="Helical" evidence="6">
    <location>
        <begin position="228"/>
        <end position="250"/>
    </location>
</feature>
<keyword evidence="6" id="KW-0675">Receptor</keyword>
<sequence>MPNNVQCYWWLLQICAALYIIPCSYNVHQNIFQISYWNRFALLQACLLFFGCMWVDWITVGSVLDTTSPVVLGLVCIDVCAYSMLVFCLAFNSLHHRKRFIHLLNGLFVQQECTLDWMMANNANNRNKQGSYLHILVGLALLYTFFSIVTFPVTQYRKLNAVILVRVSVLFLTMDLYRACTGIIRMRMQQLQTMMSRGYSSNNTEQDRERKLSTFFDRFQHYYQQIALLNQCFSVPLLNIFMLLLVELTFTSYEYYQMTDNVTYDPEAGLFVFLMRQMMQLVFAAIVVTFGIAGHSTKVQVW</sequence>
<keyword evidence="5 6" id="KW-0472">Membrane</keyword>
<comment type="similarity">
    <text evidence="6">Belongs to the insect chemoreceptor superfamily. Gustatory receptor (GR) family.</text>
</comment>
<evidence type="ECO:0000256" key="6">
    <source>
        <dbReference type="RuleBase" id="RU363108"/>
    </source>
</evidence>